<evidence type="ECO:0000256" key="1">
    <source>
        <dbReference type="ARBA" id="ARBA00007249"/>
    </source>
</evidence>
<dbReference type="GO" id="GO:0005525">
    <property type="term" value="F:GTP binding"/>
    <property type="evidence" value="ECO:0007669"/>
    <property type="project" value="UniProtKB-KW"/>
</dbReference>
<dbReference type="Proteomes" id="UP000261520">
    <property type="component" value="Unplaced"/>
</dbReference>
<dbReference type="InterPro" id="IPR004161">
    <property type="entry name" value="EFTu-like_2"/>
</dbReference>
<dbReference type="SUPFAM" id="SSF50447">
    <property type="entry name" value="Translation proteins"/>
    <property type="match status" value="1"/>
</dbReference>
<keyword evidence="2" id="KW-0547">Nucleotide-binding</keyword>
<protein>
    <recommendedName>
        <fullName evidence="4">Tr-type G domain-containing protein</fullName>
    </recommendedName>
</protein>
<dbReference type="Gene3D" id="3.40.50.300">
    <property type="entry name" value="P-loop containing nucleotide triphosphate hydrolases"/>
    <property type="match status" value="1"/>
</dbReference>
<keyword evidence="6" id="KW-1185">Reference proteome</keyword>
<accession>A0A3B4BI24</accession>
<dbReference type="Pfam" id="PF03144">
    <property type="entry name" value="GTP_EFTU_D2"/>
    <property type="match status" value="1"/>
</dbReference>
<dbReference type="InterPro" id="IPR050100">
    <property type="entry name" value="TRAFAC_GTPase_members"/>
</dbReference>
<dbReference type="SUPFAM" id="SSF50465">
    <property type="entry name" value="EF-Tu/eEF-1alpha/eIF2-gamma C-terminal domain"/>
    <property type="match status" value="1"/>
</dbReference>
<evidence type="ECO:0000256" key="2">
    <source>
        <dbReference type="ARBA" id="ARBA00022741"/>
    </source>
</evidence>
<evidence type="ECO:0000313" key="6">
    <source>
        <dbReference type="Proteomes" id="UP000261520"/>
    </source>
</evidence>
<dbReference type="Pfam" id="PF00009">
    <property type="entry name" value="GTP_EFTU"/>
    <property type="match status" value="1"/>
</dbReference>
<dbReference type="SUPFAM" id="SSF52540">
    <property type="entry name" value="P-loop containing nucleoside triphosphate hydrolases"/>
    <property type="match status" value="1"/>
</dbReference>
<proteinExistence type="inferred from homology"/>
<dbReference type="Ensembl" id="ENSPMGT00000029878.1">
    <property type="protein sequence ID" value="ENSPMGP00000028055.1"/>
    <property type="gene ID" value="ENSPMGG00000022427.1"/>
</dbReference>
<dbReference type="InterPro" id="IPR027417">
    <property type="entry name" value="P-loop_NTPase"/>
</dbReference>
<dbReference type="InterPro" id="IPR009001">
    <property type="entry name" value="Transl_elong_EF1A/Init_IF2_C"/>
</dbReference>
<dbReference type="InterPro" id="IPR054696">
    <property type="entry name" value="GTP-eEF1A_C"/>
</dbReference>
<comment type="similarity">
    <text evidence="1">Belongs to the TRAFAC class translation factor GTPase superfamily. Classic translation factor GTPase family. EF-Tu/EF-1A subfamily.</text>
</comment>
<dbReference type="Pfam" id="PF22594">
    <property type="entry name" value="GTP-eEF1A_C"/>
    <property type="match status" value="1"/>
</dbReference>
<dbReference type="GO" id="GO:0003924">
    <property type="term" value="F:GTPase activity"/>
    <property type="evidence" value="ECO:0007669"/>
    <property type="project" value="InterPro"/>
</dbReference>
<evidence type="ECO:0000259" key="4">
    <source>
        <dbReference type="PROSITE" id="PS51722"/>
    </source>
</evidence>
<evidence type="ECO:0000256" key="3">
    <source>
        <dbReference type="ARBA" id="ARBA00023134"/>
    </source>
</evidence>
<keyword evidence="3" id="KW-0342">GTP-binding</keyword>
<reference evidence="5" key="1">
    <citation type="submission" date="2025-08" db="UniProtKB">
        <authorList>
            <consortium name="Ensembl"/>
        </authorList>
    </citation>
    <scope>IDENTIFICATION</scope>
</reference>
<sequence>MDSGMSITTGHLIYKCGGMGKGSFKYTWVMDKLKNEHKCGITIDIALWMFEMIKYMVRVIDASGHRNFIKNMITGTSQADVAVLIVVEGIGEFEADISLNGQTWEHALLAYMLWVKHVIVAINKMDSLIKTAATERLARGAQLPQEGWLQSVTVPMVPISGFHGDNMLEHSNNMSLYCLYCYLCIGTVPVGWVEARIIKPGMIVTFAPCSISAEVKSVEMHHESLPQALSGYNVGFNIKNVSIKEIKRGNVAGDSKNFPPTGVDSFVAQVVMMNHPREIHAGYTPILDCHPDNISGILAQLLDKLDRRTGKSSKPWSLVSLVSGCFAIRDMKKTVGVGIVKTIQKTEPSNSLTGLTPCLL</sequence>
<feature type="domain" description="Tr-type G" evidence="4">
    <location>
        <begin position="1"/>
        <end position="214"/>
    </location>
</feature>
<dbReference type="CDD" id="cd03693">
    <property type="entry name" value="EF1_alpha_II"/>
    <property type="match status" value="1"/>
</dbReference>
<dbReference type="PROSITE" id="PS51722">
    <property type="entry name" value="G_TR_2"/>
    <property type="match status" value="1"/>
</dbReference>
<dbReference type="AlphaFoldDB" id="A0A3B4BI24"/>
<dbReference type="InterPro" id="IPR009000">
    <property type="entry name" value="Transl_B-barrel_sf"/>
</dbReference>
<dbReference type="InterPro" id="IPR000795">
    <property type="entry name" value="T_Tr_GTP-bd_dom"/>
</dbReference>
<reference evidence="5" key="2">
    <citation type="submission" date="2025-09" db="UniProtKB">
        <authorList>
            <consortium name="Ensembl"/>
        </authorList>
    </citation>
    <scope>IDENTIFICATION</scope>
</reference>
<dbReference type="Gene3D" id="2.40.30.10">
    <property type="entry name" value="Translation factors"/>
    <property type="match status" value="2"/>
</dbReference>
<dbReference type="PANTHER" id="PTHR23115">
    <property type="entry name" value="TRANSLATION FACTOR"/>
    <property type="match status" value="1"/>
</dbReference>
<organism evidence="5 6">
    <name type="scientific">Periophthalmus magnuspinnatus</name>
    <dbReference type="NCBI Taxonomy" id="409849"/>
    <lineage>
        <taxon>Eukaryota</taxon>
        <taxon>Metazoa</taxon>
        <taxon>Chordata</taxon>
        <taxon>Craniata</taxon>
        <taxon>Vertebrata</taxon>
        <taxon>Euteleostomi</taxon>
        <taxon>Actinopterygii</taxon>
        <taxon>Neopterygii</taxon>
        <taxon>Teleostei</taxon>
        <taxon>Neoteleostei</taxon>
        <taxon>Acanthomorphata</taxon>
        <taxon>Gobiaria</taxon>
        <taxon>Gobiiformes</taxon>
        <taxon>Gobioidei</taxon>
        <taxon>Gobiidae</taxon>
        <taxon>Oxudercinae</taxon>
        <taxon>Periophthalmus</taxon>
    </lineage>
</organism>
<dbReference type="PRINTS" id="PR00315">
    <property type="entry name" value="ELONGATNFCT"/>
</dbReference>
<name>A0A3B4BI24_9GOBI</name>
<evidence type="ECO:0000313" key="5">
    <source>
        <dbReference type="Ensembl" id="ENSPMGP00000028055.1"/>
    </source>
</evidence>